<evidence type="ECO:0000256" key="2">
    <source>
        <dbReference type="ARBA" id="ARBA00022525"/>
    </source>
</evidence>
<dbReference type="GO" id="GO:0006508">
    <property type="term" value="P:proteolysis"/>
    <property type="evidence" value="ECO:0007669"/>
    <property type="project" value="UniProtKB-KW"/>
</dbReference>
<organism evidence="9 10">
    <name type="scientific">Meganyctiphanes norvegica</name>
    <name type="common">Northern krill</name>
    <name type="synonym">Thysanopoda norvegica</name>
    <dbReference type="NCBI Taxonomy" id="48144"/>
    <lineage>
        <taxon>Eukaryota</taxon>
        <taxon>Metazoa</taxon>
        <taxon>Ecdysozoa</taxon>
        <taxon>Arthropoda</taxon>
        <taxon>Crustacea</taxon>
        <taxon>Multicrustacea</taxon>
        <taxon>Malacostraca</taxon>
        <taxon>Eumalacostraca</taxon>
        <taxon>Eucarida</taxon>
        <taxon>Euphausiacea</taxon>
        <taxon>Euphausiidae</taxon>
        <taxon>Meganyctiphanes</taxon>
    </lineage>
</organism>
<dbReference type="Pfam" id="PF00089">
    <property type="entry name" value="Trypsin"/>
    <property type="match status" value="1"/>
</dbReference>
<feature type="signal peptide" evidence="7">
    <location>
        <begin position="1"/>
        <end position="16"/>
    </location>
</feature>
<proteinExistence type="predicted"/>
<dbReference type="PROSITE" id="PS50240">
    <property type="entry name" value="TRYPSIN_DOM"/>
    <property type="match status" value="1"/>
</dbReference>
<keyword evidence="4" id="KW-0378">Hydrolase</keyword>
<dbReference type="InterPro" id="IPR001254">
    <property type="entry name" value="Trypsin_dom"/>
</dbReference>
<dbReference type="InterPro" id="IPR033116">
    <property type="entry name" value="TRYPSIN_SER"/>
</dbReference>
<feature type="chain" id="PRO_5043965728" description="Peptidase S1 domain-containing protein" evidence="7">
    <location>
        <begin position="17"/>
        <end position="278"/>
    </location>
</feature>
<dbReference type="GO" id="GO:0004252">
    <property type="term" value="F:serine-type endopeptidase activity"/>
    <property type="evidence" value="ECO:0007669"/>
    <property type="project" value="InterPro"/>
</dbReference>
<evidence type="ECO:0000256" key="6">
    <source>
        <dbReference type="ARBA" id="ARBA00023157"/>
    </source>
</evidence>
<reference evidence="9 10" key="1">
    <citation type="submission" date="2024-05" db="EMBL/GenBank/DDBJ databases">
        <authorList>
            <person name="Wallberg A."/>
        </authorList>
    </citation>
    <scope>NUCLEOTIDE SEQUENCE [LARGE SCALE GENOMIC DNA]</scope>
</reference>
<name>A0AAV2RDK9_MEGNR</name>
<keyword evidence="7" id="KW-0732">Signal</keyword>
<evidence type="ECO:0000256" key="1">
    <source>
        <dbReference type="ARBA" id="ARBA00004613"/>
    </source>
</evidence>
<protein>
    <recommendedName>
        <fullName evidence="8">Peptidase S1 domain-containing protein</fullName>
    </recommendedName>
</protein>
<evidence type="ECO:0000313" key="9">
    <source>
        <dbReference type="EMBL" id="CAL4121878.1"/>
    </source>
</evidence>
<keyword evidence="10" id="KW-1185">Reference proteome</keyword>
<dbReference type="EMBL" id="CAXKWB010019421">
    <property type="protein sequence ID" value="CAL4121878.1"/>
    <property type="molecule type" value="Genomic_DNA"/>
</dbReference>
<gene>
    <name evidence="9" type="ORF">MNOR_LOCUS22740</name>
</gene>
<keyword evidence="6" id="KW-1015">Disulfide bond</keyword>
<keyword evidence="5" id="KW-0720">Serine protease</keyword>
<evidence type="ECO:0000313" key="10">
    <source>
        <dbReference type="Proteomes" id="UP001497623"/>
    </source>
</evidence>
<keyword evidence="3" id="KW-0645">Protease</keyword>
<dbReference type="FunFam" id="2.40.10.10:FF:000068">
    <property type="entry name" value="transmembrane protease serine 2"/>
    <property type="match status" value="1"/>
</dbReference>
<dbReference type="SMART" id="SM00020">
    <property type="entry name" value="Tryp_SPc"/>
    <property type="match status" value="1"/>
</dbReference>
<dbReference type="Proteomes" id="UP001497623">
    <property type="component" value="Unassembled WGS sequence"/>
</dbReference>
<keyword evidence="2" id="KW-0964">Secreted</keyword>
<comment type="caution">
    <text evidence="9">The sequence shown here is derived from an EMBL/GenBank/DDBJ whole genome shotgun (WGS) entry which is preliminary data.</text>
</comment>
<evidence type="ECO:0000256" key="4">
    <source>
        <dbReference type="ARBA" id="ARBA00022801"/>
    </source>
</evidence>
<dbReference type="PANTHER" id="PTHR24264:SF65">
    <property type="entry name" value="SRCR DOMAIN-CONTAINING PROTEIN"/>
    <property type="match status" value="1"/>
</dbReference>
<dbReference type="Gene3D" id="2.40.10.10">
    <property type="entry name" value="Trypsin-like serine proteases"/>
    <property type="match status" value="1"/>
</dbReference>
<dbReference type="FunFam" id="2.40.10.10:FF:000036">
    <property type="entry name" value="Trypsin beta"/>
    <property type="match status" value="1"/>
</dbReference>
<feature type="domain" description="Peptidase S1" evidence="8">
    <location>
        <begin position="35"/>
        <end position="278"/>
    </location>
</feature>
<dbReference type="PROSITE" id="PS00135">
    <property type="entry name" value="TRYPSIN_SER"/>
    <property type="match status" value="1"/>
</dbReference>
<dbReference type="InterPro" id="IPR050127">
    <property type="entry name" value="Serine_Proteases_S1"/>
</dbReference>
<dbReference type="InterPro" id="IPR043504">
    <property type="entry name" value="Peptidase_S1_PA_chymotrypsin"/>
</dbReference>
<evidence type="ECO:0000256" key="7">
    <source>
        <dbReference type="SAM" id="SignalP"/>
    </source>
</evidence>
<dbReference type="AlphaFoldDB" id="A0AAV2RDK9"/>
<sequence>MRLLLLLIVTTTVTQGLPTDKEIHGDLPRLKDTRIVGGEEAEDGEFPWQVSIHHHRLNGDEDYLCTGSIHSEHYVITSAECFYNSFFNEKKLFVIAGTNNKGGNLTGEEQQVPVHHLIYHEHFDSLTYTNYIMLIYLETPLIFNEKVQPAVLPEQHAFIADGTECTVSGWGSLRENTELRPDLLMKVTVPVVSDDKCRESYGFTKIGDAMICAGVGGKDSCVGDSGGPLMCDGVLHGVVIHGNDYQIGNWLWGCARRDYPGLHSEVAYYRDWIDAHAV</sequence>
<evidence type="ECO:0000256" key="3">
    <source>
        <dbReference type="ARBA" id="ARBA00022670"/>
    </source>
</evidence>
<dbReference type="PANTHER" id="PTHR24264">
    <property type="entry name" value="TRYPSIN-RELATED"/>
    <property type="match status" value="1"/>
</dbReference>
<comment type="subcellular location">
    <subcellularLocation>
        <location evidence="1">Secreted</location>
    </subcellularLocation>
</comment>
<dbReference type="CDD" id="cd00190">
    <property type="entry name" value="Tryp_SPc"/>
    <property type="match status" value="1"/>
</dbReference>
<accession>A0AAV2RDK9</accession>
<dbReference type="PRINTS" id="PR00722">
    <property type="entry name" value="CHYMOTRYPSIN"/>
</dbReference>
<evidence type="ECO:0000256" key="5">
    <source>
        <dbReference type="ARBA" id="ARBA00022825"/>
    </source>
</evidence>
<dbReference type="InterPro" id="IPR001314">
    <property type="entry name" value="Peptidase_S1A"/>
</dbReference>
<dbReference type="GO" id="GO:0005615">
    <property type="term" value="C:extracellular space"/>
    <property type="evidence" value="ECO:0007669"/>
    <property type="project" value="TreeGrafter"/>
</dbReference>
<evidence type="ECO:0000259" key="8">
    <source>
        <dbReference type="PROSITE" id="PS50240"/>
    </source>
</evidence>
<dbReference type="InterPro" id="IPR009003">
    <property type="entry name" value="Peptidase_S1_PA"/>
</dbReference>
<dbReference type="SUPFAM" id="SSF50494">
    <property type="entry name" value="Trypsin-like serine proteases"/>
    <property type="match status" value="1"/>
</dbReference>